<dbReference type="Proteomes" id="UP000009374">
    <property type="component" value="Unassembled WGS sequence"/>
</dbReference>
<accession>C6HZS6</accession>
<evidence type="ECO:0000256" key="1">
    <source>
        <dbReference type="SAM" id="MobiDB-lite"/>
    </source>
</evidence>
<gene>
    <name evidence="2" type="ORF">UBAL3_95450084</name>
</gene>
<feature type="compositionally biased region" description="Pro residues" evidence="1">
    <location>
        <begin position="214"/>
        <end position="223"/>
    </location>
</feature>
<dbReference type="EMBL" id="GG693884">
    <property type="protein sequence ID" value="EES51864.1"/>
    <property type="molecule type" value="Genomic_DNA"/>
</dbReference>
<keyword evidence="3" id="KW-1185">Reference proteome</keyword>
<name>C6HZS6_9BACT</name>
<sequence length="223" mass="22517">MNDHGALRSPFASHCPSPLPAMPAMPGNGEFEACPRGMTTPSEGSRRQQGGSSALPAPPRSRLFPFFLGTFFLALLLVSGALPGPHSAAEGLASGPMAPLLPSLPHPVVSSSPGLAATSPGASETASSGVLGLAASFIGTSSPDQDYSDLFCLHNDSGPGPVLECHHDDPPLSSPGISPPFLASVPISPPSLLLRIPSLTGSTKKAPSPTLSSPTPPPRGLLV</sequence>
<reference evidence="2 3" key="1">
    <citation type="journal article" date="2009" name="Appl. Environ. Microbiol.">
        <title>Community genomic and proteomic analyses of chemoautotrophic iron-oxidizing "Leptospirillum rubarum" (Group II) and "Leptospirillum ferrodiazotrophum" (Group III) bacteria in acid mine drainage biofilms.</title>
        <authorList>
            <person name="Goltsman D.S."/>
            <person name="Denef V.J."/>
            <person name="Singer S.W."/>
            <person name="VerBerkmoes N.C."/>
            <person name="Lefsrud M."/>
            <person name="Mueller R.S."/>
            <person name="Dick G.J."/>
            <person name="Sun C.L."/>
            <person name="Wheeler K.E."/>
            <person name="Zemla A."/>
            <person name="Baker B.J."/>
            <person name="Hauser L."/>
            <person name="Land M."/>
            <person name="Shah M.B."/>
            <person name="Thelen M.P."/>
            <person name="Hettich R.L."/>
            <person name="Banfield J.F."/>
        </authorList>
    </citation>
    <scope>NUCLEOTIDE SEQUENCE [LARGE SCALE GENOMIC DNA]</scope>
</reference>
<feature type="region of interest" description="Disordered" evidence="1">
    <location>
        <begin position="196"/>
        <end position="223"/>
    </location>
</feature>
<feature type="region of interest" description="Disordered" evidence="1">
    <location>
        <begin position="1"/>
        <end position="57"/>
    </location>
</feature>
<dbReference type="AlphaFoldDB" id="C6HZS6"/>
<protein>
    <submittedName>
        <fullName evidence="2">Uncharacterized protein</fullName>
    </submittedName>
</protein>
<evidence type="ECO:0000313" key="2">
    <source>
        <dbReference type="EMBL" id="EES51864.1"/>
    </source>
</evidence>
<proteinExistence type="predicted"/>
<organism evidence="2 3">
    <name type="scientific">Leptospirillum ferrodiazotrophum</name>
    <dbReference type="NCBI Taxonomy" id="412449"/>
    <lineage>
        <taxon>Bacteria</taxon>
        <taxon>Pseudomonadati</taxon>
        <taxon>Nitrospirota</taxon>
        <taxon>Nitrospiria</taxon>
        <taxon>Nitrospirales</taxon>
        <taxon>Nitrospiraceae</taxon>
        <taxon>Leptospirillum</taxon>
    </lineage>
</organism>
<evidence type="ECO:0000313" key="3">
    <source>
        <dbReference type="Proteomes" id="UP000009374"/>
    </source>
</evidence>